<dbReference type="SUPFAM" id="SSF56784">
    <property type="entry name" value="HAD-like"/>
    <property type="match status" value="1"/>
</dbReference>
<dbReference type="EMBL" id="AZDA01000026">
    <property type="protein sequence ID" value="KRK40005.1"/>
    <property type="molecule type" value="Genomic_DNA"/>
</dbReference>
<dbReference type="NCBIfam" id="TIGR01662">
    <property type="entry name" value="HAD-SF-IIIA"/>
    <property type="match status" value="1"/>
</dbReference>
<evidence type="ECO:0000313" key="1">
    <source>
        <dbReference type="EMBL" id="KRK40005.1"/>
    </source>
</evidence>
<dbReference type="InterPro" id="IPR036412">
    <property type="entry name" value="HAD-like_sf"/>
</dbReference>
<dbReference type="InterPro" id="IPR023214">
    <property type="entry name" value="HAD_sf"/>
</dbReference>
<sequence>MLNSITQLTPTDLQAQGIKVVLTDLDNTLIAWNHPTGTPELKAWLQTMADAQIQVVVVSNNNARRIHRAVTALGLPFIARALKPLPFGLMRAKKQLGLADHELVMVGDQLLTDMIAANWVHIRPVLVKPLVETDAWNTRITRFFERFFRNHLKRKYPDLKWRNSLND</sequence>
<protein>
    <submittedName>
        <fullName evidence="1">Haloacid dehalogenase family hydrolase</fullName>
    </submittedName>
</protein>
<dbReference type="NCBIfam" id="TIGR01668">
    <property type="entry name" value="YqeG_hyp_ppase"/>
    <property type="match status" value="1"/>
</dbReference>
<evidence type="ECO:0000313" key="2">
    <source>
        <dbReference type="Proteomes" id="UP000051461"/>
    </source>
</evidence>
<dbReference type="Pfam" id="PF00702">
    <property type="entry name" value="Hydrolase"/>
    <property type="match status" value="1"/>
</dbReference>
<dbReference type="CDD" id="cd16416">
    <property type="entry name" value="HAD_BsYqeG-like"/>
    <property type="match status" value="1"/>
</dbReference>
<proteinExistence type="predicted"/>
<dbReference type="Gene3D" id="3.40.50.1000">
    <property type="entry name" value="HAD superfamily/HAD-like"/>
    <property type="match status" value="1"/>
</dbReference>
<organism evidence="1 2">
    <name type="scientific">Loigolactobacillus bifermentans DSM 20003</name>
    <dbReference type="NCBI Taxonomy" id="1423726"/>
    <lineage>
        <taxon>Bacteria</taxon>
        <taxon>Bacillati</taxon>
        <taxon>Bacillota</taxon>
        <taxon>Bacilli</taxon>
        <taxon>Lactobacillales</taxon>
        <taxon>Lactobacillaceae</taxon>
        <taxon>Loigolactobacillus</taxon>
    </lineage>
</organism>
<name>A0A0R1H0J5_9LACO</name>
<gene>
    <name evidence="1" type="ORF">FC07_GL001804</name>
</gene>
<dbReference type="Proteomes" id="UP000051461">
    <property type="component" value="Unassembled WGS sequence"/>
</dbReference>
<dbReference type="STRING" id="1423726.FC07_GL001804"/>
<accession>A0A0R1H0J5</accession>
<reference evidence="1 2" key="1">
    <citation type="journal article" date="2015" name="Genome Announc.">
        <title>Expanding the biotechnology potential of lactobacilli through comparative genomics of 213 strains and associated genera.</title>
        <authorList>
            <person name="Sun Z."/>
            <person name="Harris H.M."/>
            <person name="McCann A."/>
            <person name="Guo C."/>
            <person name="Argimon S."/>
            <person name="Zhang W."/>
            <person name="Yang X."/>
            <person name="Jeffery I.B."/>
            <person name="Cooney J.C."/>
            <person name="Kagawa T.F."/>
            <person name="Liu W."/>
            <person name="Song Y."/>
            <person name="Salvetti E."/>
            <person name="Wrobel A."/>
            <person name="Rasinkangas P."/>
            <person name="Parkhill J."/>
            <person name="Rea M.C."/>
            <person name="O'Sullivan O."/>
            <person name="Ritari J."/>
            <person name="Douillard F.P."/>
            <person name="Paul Ross R."/>
            <person name="Yang R."/>
            <person name="Briner A.E."/>
            <person name="Felis G.E."/>
            <person name="de Vos W.M."/>
            <person name="Barrangou R."/>
            <person name="Klaenhammer T.R."/>
            <person name="Caufield P.W."/>
            <person name="Cui Y."/>
            <person name="Zhang H."/>
            <person name="O'Toole P.W."/>
        </authorList>
    </citation>
    <scope>NUCLEOTIDE SEQUENCE [LARGE SCALE GENOMIC DNA]</scope>
    <source>
        <strain evidence="1 2">DSM 20003</strain>
    </source>
</reference>
<keyword evidence="2" id="KW-1185">Reference proteome</keyword>
<dbReference type="InterPro" id="IPR010021">
    <property type="entry name" value="PGPP1/Gep4"/>
</dbReference>
<dbReference type="GO" id="GO:0008962">
    <property type="term" value="F:phosphatidylglycerophosphatase activity"/>
    <property type="evidence" value="ECO:0007669"/>
    <property type="project" value="InterPro"/>
</dbReference>
<comment type="caution">
    <text evidence="1">The sequence shown here is derived from an EMBL/GenBank/DDBJ whole genome shotgun (WGS) entry which is preliminary data.</text>
</comment>
<dbReference type="PATRIC" id="fig|1423726.3.peg.1871"/>
<keyword evidence="1" id="KW-0378">Hydrolase</keyword>
<dbReference type="InterPro" id="IPR006549">
    <property type="entry name" value="HAD-SF_hydro_IIIA"/>
</dbReference>
<dbReference type="AlphaFoldDB" id="A0A0R1H0J5"/>